<accession>H0E1W4</accession>
<reference evidence="2 3" key="1">
    <citation type="journal article" date="2013" name="Biodegradation">
        <title>Quantitative proteomic analysis of ibuprofen-degrading Patulibacter sp. strain I11.</title>
        <authorList>
            <person name="Almeida B."/>
            <person name="Kjeldal H."/>
            <person name="Lolas I."/>
            <person name="Knudsen A.D."/>
            <person name="Carvalho G."/>
            <person name="Nielsen K.L."/>
            <person name="Barreto Crespo M.T."/>
            <person name="Stensballe A."/>
            <person name="Nielsen J.L."/>
        </authorList>
    </citation>
    <scope>NUCLEOTIDE SEQUENCE [LARGE SCALE GENOMIC DNA]</scope>
    <source>
        <strain evidence="2 3">I11</strain>
    </source>
</reference>
<name>H0E1W4_9ACTN</name>
<feature type="compositionally biased region" description="Low complexity" evidence="1">
    <location>
        <begin position="63"/>
        <end position="85"/>
    </location>
</feature>
<sequence length="129" mass="13052">MNTNGLRGTLAALANPANCNAAIHGLAHARTTTELGTDRSHSSRHAAYAAGPNARNVSHDRAASPSATPTSTANARNAATTSARRSGVDPVTAPARRRANAGSRPASRSAAVHDPNRNDTVEPDGPGGS</sequence>
<gene>
    <name evidence="2" type="ORF">PAI11_07760</name>
</gene>
<keyword evidence="3" id="KW-1185">Reference proteome</keyword>
<dbReference type="Proteomes" id="UP000005143">
    <property type="component" value="Unassembled WGS sequence"/>
</dbReference>
<evidence type="ECO:0000313" key="2">
    <source>
        <dbReference type="EMBL" id="EHN12314.1"/>
    </source>
</evidence>
<evidence type="ECO:0000313" key="3">
    <source>
        <dbReference type="Proteomes" id="UP000005143"/>
    </source>
</evidence>
<dbReference type="AlphaFoldDB" id="H0E1W4"/>
<evidence type="ECO:0000256" key="1">
    <source>
        <dbReference type="SAM" id="MobiDB-lite"/>
    </source>
</evidence>
<feature type="region of interest" description="Disordered" evidence="1">
    <location>
        <begin position="32"/>
        <end position="129"/>
    </location>
</feature>
<organism evidence="2 3">
    <name type="scientific">Patulibacter medicamentivorans</name>
    <dbReference type="NCBI Taxonomy" id="1097667"/>
    <lineage>
        <taxon>Bacteria</taxon>
        <taxon>Bacillati</taxon>
        <taxon>Actinomycetota</taxon>
        <taxon>Thermoleophilia</taxon>
        <taxon>Solirubrobacterales</taxon>
        <taxon>Patulibacteraceae</taxon>
        <taxon>Patulibacter</taxon>
    </lineage>
</organism>
<protein>
    <submittedName>
        <fullName evidence="2">Uncharacterized protein</fullName>
    </submittedName>
</protein>
<proteinExistence type="predicted"/>
<dbReference type="EMBL" id="AGUD01000034">
    <property type="protein sequence ID" value="EHN12314.1"/>
    <property type="molecule type" value="Genomic_DNA"/>
</dbReference>
<comment type="caution">
    <text evidence="2">The sequence shown here is derived from an EMBL/GenBank/DDBJ whole genome shotgun (WGS) entry which is preliminary data.</text>
</comment>